<feature type="region of interest" description="Disordered" evidence="1">
    <location>
        <begin position="48"/>
        <end position="76"/>
    </location>
</feature>
<dbReference type="RefSeq" id="WP_055471320.1">
    <property type="nucleotide sequence ID" value="NZ_JBIRWE010000004.1"/>
</dbReference>
<evidence type="ECO:0000313" key="3">
    <source>
        <dbReference type="Proteomes" id="UP001611548"/>
    </source>
</evidence>
<gene>
    <name evidence="2" type="ORF">ACH429_12955</name>
</gene>
<keyword evidence="3" id="KW-1185">Reference proteome</keyword>
<name>A0ABW7UQW4_9ACTN</name>
<evidence type="ECO:0000256" key="1">
    <source>
        <dbReference type="SAM" id="MobiDB-lite"/>
    </source>
</evidence>
<protein>
    <recommendedName>
        <fullName evidence="4">DUF2934 domain-containing protein</fullName>
    </recommendedName>
</protein>
<proteinExistence type="predicted"/>
<dbReference type="EMBL" id="JBIRWE010000004">
    <property type="protein sequence ID" value="MFI1965003.1"/>
    <property type="molecule type" value="Genomic_DNA"/>
</dbReference>
<evidence type="ECO:0000313" key="2">
    <source>
        <dbReference type="EMBL" id="MFI1965003.1"/>
    </source>
</evidence>
<reference evidence="2 3" key="1">
    <citation type="submission" date="2024-10" db="EMBL/GenBank/DDBJ databases">
        <title>The Natural Products Discovery Center: Release of the First 8490 Sequenced Strains for Exploring Actinobacteria Biosynthetic Diversity.</title>
        <authorList>
            <person name="Kalkreuter E."/>
            <person name="Kautsar S.A."/>
            <person name="Yang D."/>
            <person name="Bader C.D."/>
            <person name="Teijaro C.N."/>
            <person name="Fluegel L."/>
            <person name="Davis C.M."/>
            <person name="Simpson J.R."/>
            <person name="Lauterbach L."/>
            <person name="Steele A.D."/>
            <person name="Gui C."/>
            <person name="Meng S."/>
            <person name="Li G."/>
            <person name="Viehrig K."/>
            <person name="Ye F."/>
            <person name="Su P."/>
            <person name="Kiefer A.F."/>
            <person name="Nichols A."/>
            <person name="Cepeda A.J."/>
            <person name="Yan W."/>
            <person name="Fan B."/>
            <person name="Jiang Y."/>
            <person name="Adhikari A."/>
            <person name="Zheng C.-J."/>
            <person name="Schuster L."/>
            <person name="Cowan T.M."/>
            <person name="Smanski M.J."/>
            <person name="Chevrette M.G."/>
            <person name="De Carvalho L.P.S."/>
            <person name="Shen B."/>
        </authorList>
    </citation>
    <scope>NUCLEOTIDE SEQUENCE [LARGE SCALE GENOMIC DNA]</scope>
    <source>
        <strain evidence="2 3">NPDC020327</strain>
    </source>
</reference>
<organism evidence="2 3">
    <name type="scientific">Streptomyces pathocidini</name>
    <dbReference type="NCBI Taxonomy" id="1650571"/>
    <lineage>
        <taxon>Bacteria</taxon>
        <taxon>Bacillati</taxon>
        <taxon>Actinomycetota</taxon>
        <taxon>Actinomycetes</taxon>
        <taxon>Kitasatosporales</taxon>
        <taxon>Streptomycetaceae</taxon>
        <taxon>Streptomyces</taxon>
    </lineage>
</organism>
<dbReference type="Proteomes" id="UP001611548">
    <property type="component" value="Unassembled WGS sequence"/>
</dbReference>
<accession>A0ABW7UQW4</accession>
<sequence>MDANGVPQQTEAPIYSAMVERWAAAGRAVPGRYDSEWTALIRRPAWPAEHRDALPSAPAAPARRSPSRHTEAHDLR</sequence>
<comment type="caution">
    <text evidence="2">The sequence shown here is derived from an EMBL/GenBank/DDBJ whole genome shotgun (WGS) entry which is preliminary data.</text>
</comment>
<evidence type="ECO:0008006" key="4">
    <source>
        <dbReference type="Google" id="ProtNLM"/>
    </source>
</evidence>
<feature type="compositionally biased region" description="Low complexity" evidence="1">
    <location>
        <begin position="55"/>
        <end position="64"/>
    </location>
</feature>